<evidence type="ECO:0000313" key="7">
    <source>
        <dbReference type="EMBL" id="GAH85749.1"/>
    </source>
</evidence>
<dbReference type="Pfam" id="PF01098">
    <property type="entry name" value="FTSW_RODA_SPOVE"/>
    <property type="match status" value="1"/>
</dbReference>
<dbReference type="InterPro" id="IPR001182">
    <property type="entry name" value="FtsW/RodA"/>
</dbReference>
<keyword evidence="5 6" id="KW-0472">Membrane</keyword>
<evidence type="ECO:0000256" key="6">
    <source>
        <dbReference type="SAM" id="Phobius"/>
    </source>
</evidence>
<feature type="transmembrane region" description="Helical" evidence="6">
    <location>
        <begin position="98"/>
        <end position="115"/>
    </location>
</feature>
<proteinExistence type="predicted"/>
<evidence type="ECO:0000256" key="3">
    <source>
        <dbReference type="ARBA" id="ARBA00022960"/>
    </source>
</evidence>
<dbReference type="GO" id="GO:0015648">
    <property type="term" value="F:lipid-linked peptidoglycan transporter activity"/>
    <property type="evidence" value="ECO:0007669"/>
    <property type="project" value="TreeGrafter"/>
</dbReference>
<organism evidence="7">
    <name type="scientific">marine sediment metagenome</name>
    <dbReference type="NCBI Taxonomy" id="412755"/>
    <lineage>
        <taxon>unclassified sequences</taxon>
        <taxon>metagenomes</taxon>
        <taxon>ecological metagenomes</taxon>
    </lineage>
</organism>
<feature type="transmembrane region" description="Helical" evidence="6">
    <location>
        <begin position="74"/>
        <end position="92"/>
    </location>
</feature>
<comment type="subcellular location">
    <subcellularLocation>
        <location evidence="1">Membrane</location>
        <topology evidence="1">Multi-pass membrane protein</topology>
    </subcellularLocation>
</comment>
<comment type="caution">
    <text evidence="7">The sequence shown here is derived from an EMBL/GenBank/DDBJ whole genome shotgun (WGS) entry which is preliminary data.</text>
</comment>
<evidence type="ECO:0000256" key="5">
    <source>
        <dbReference type="ARBA" id="ARBA00023136"/>
    </source>
</evidence>
<gene>
    <name evidence="7" type="ORF">S03H2_58023</name>
</gene>
<keyword evidence="3" id="KW-0133">Cell shape</keyword>
<dbReference type="GO" id="GO:0051301">
    <property type="term" value="P:cell division"/>
    <property type="evidence" value="ECO:0007669"/>
    <property type="project" value="InterPro"/>
</dbReference>
<feature type="non-terminal residue" evidence="7">
    <location>
        <position position="249"/>
    </location>
</feature>
<dbReference type="PANTHER" id="PTHR30474:SF1">
    <property type="entry name" value="PEPTIDOGLYCAN GLYCOSYLTRANSFERASE MRDB"/>
    <property type="match status" value="1"/>
</dbReference>
<keyword evidence="2 6" id="KW-0812">Transmembrane</keyword>
<protein>
    <recommendedName>
        <fullName evidence="8">Rod shape-determining protein RodA</fullName>
    </recommendedName>
</protein>
<feature type="non-terminal residue" evidence="7">
    <location>
        <position position="1"/>
    </location>
</feature>
<dbReference type="AlphaFoldDB" id="X1K644"/>
<reference evidence="7" key="1">
    <citation type="journal article" date="2014" name="Front. Microbiol.">
        <title>High frequency of phylogenetically diverse reductive dehalogenase-homologous genes in deep subseafloor sedimentary metagenomes.</title>
        <authorList>
            <person name="Kawai M."/>
            <person name="Futagami T."/>
            <person name="Toyoda A."/>
            <person name="Takaki Y."/>
            <person name="Nishi S."/>
            <person name="Hori S."/>
            <person name="Arai W."/>
            <person name="Tsubouchi T."/>
            <person name="Morono Y."/>
            <person name="Uchiyama I."/>
            <person name="Ito T."/>
            <person name="Fujiyama A."/>
            <person name="Inagaki F."/>
            <person name="Takami H."/>
        </authorList>
    </citation>
    <scope>NUCLEOTIDE SEQUENCE</scope>
    <source>
        <strain evidence="7">Expedition CK06-06</strain>
    </source>
</reference>
<keyword evidence="4 6" id="KW-1133">Transmembrane helix</keyword>
<accession>X1K644</accession>
<feature type="transmembrane region" description="Helical" evidence="6">
    <location>
        <begin position="120"/>
        <end position="141"/>
    </location>
</feature>
<evidence type="ECO:0000256" key="1">
    <source>
        <dbReference type="ARBA" id="ARBA00004141"/>
    </source>
</evidence>
<evidence type="ECO:0000256" key="4">
    <source>
        <dbReference type="ARBA" id="ARBA00022989"/>
    </source>
</evidence>
<evidence type="ECO:0008006" key="8">
    <source>
        <dbReference type="Google" id="ProtNLM"/>
    </source>
</evidence>
<evidence type="ECO:0000256" key="2">
    <source>
        <dbReference type="ARBA" id="ARBA00022692"/>
    </source>
</evidence>
<dbReference type="GO" id="GO:0032153">
    <property type="term" value="C:cell division site"/>
    <property type="evidence" value="ECO:0007669"/>
    <property type="project" value="TreeGrafter"/>
</dbReference>
<sequence>LFLNYIWLEKFWWAIYIINLLGLIAVFIFGHVSGGARSWIGWGMLKVQPSEFFKIGIIIAVAGYLSRKKKDEVNFVDLIVTLLLVGMPIILLVLQPDIGTAIIYIGIVIGILYLARLKKIYIFSIFILGLFAILIAIKSGLVKQYMLNRLLIFINPDIDPLGIGYTLNQSIITVGSGGLSGKGLFKGIQTSLHFVPELHTDFIFCVLGEELGFLGAVILISLYTLLIFSVIRIGTVAKDKFGALFCGGI</sequence>
<dbReference type="GO" id="GO:0008360">
    <property type="term" value="P:regulation of cell shape"/>
    <property type="evidence" value="ECO:0007669"/>
    <property type="project" value="UniProtKB-KW"/>
</dbReference>
<name>X1K644_9ZZZZ</name>
<dbReference type="PANTHER" id="PTHR30474">
    <property type="entry name" value="CELL CYCLE PROTEIN"/>
    <property type="match status" value="1"/>
</dbReference>
<dbReference type="EMBL" id="BARU01037214">
    <property type="protein sequence ID" value="GAH85749.1"/>
    <property type="molecule type" value="Genomic_DNA"/>
</dbReference>
<dbReference type="GO" id="GO:0005886">
    <property type="term" value="C:plasma membrane"/>
    <property type="evidence" value="ECO:0007669"/>
    <property type="project" value="TreeGrafter"/>
</dbReference>
<feature type="transmembrane region" description="Helical" evidence="6">
    <location>
        <begin position="52"/>
        <end position="67"/>
    </location>
</feature>
<feature type="transmembrane region" description="Helical" evidence="6">
    <location>
        <begin position="211"/>
        <end position="231"/>
    </location>
</feature>
<feature type="transmembrane region" description="Helical" evidence="6">
    <location>
        <begin position="12"/>
        <end position="32"/>
    </location>
</feature>